<evidence type="ECO:0008006" key="2">
    <source>
        <dbReference type="Google" id="ProtNLM"/>
    </source>
</evidence>
<dbReference type="AlphaFoldDB" id="A0A0F9TGU6"/>
<accession>A0A0F9TGU6</accession>
<name>A0A0F9TGU6_9ZZZZ</name>
<proteinExistence type="predicted"/>
<evidence type="ECO:0000313" key="1">
    <source>
        <dbReference type="EMBL" id="KKN74127.1"/>
    </source>
</evidence>
<comment type="caution">
    <text evidence="1">The sequence shown here is derived from an EMBL/GenBank/DDBJ whole genome shotgun (WGS) entry which is preliminary data.</text>
</comment>
<gene>
    <name evidence="1" type="ORF">LCGC14_0393390</name>
</gene>
<organism evidence="1">
    <name type="scientific">marine sediment metagenome</name>
    <dbReference type="NCBI Taxonomy" id="412755"/>
    <lineage>
        <taxon>unclassified sequences</taxon>
        <taxon>metagenomes</taxon>
        <taxon>ecological metagenomes</taxon>
    </lineage>
</organism>
<reference evidence="1" key="1">
    <citation type="journal article" date="2015" name="Nature">
        <title>Complex archaea that bridge the gap between prokaryotes and eukaryotes.</title>
        <authorList>
            <person name="Spang A."/>
            <person name="Saw J.H."/>
            <person name="Jorgensen S.L."/>
            <person name="Zaremba-Niedzwiedzka K."/>
            <person name="Martijn J."/>
            <person name="Lind A.E."/>
            <person name="van Eijk R."/>
            <person name="Schleper C."/>
            <person name="Guy L."/>
            <person name="Ettema T.J."/>
        </authorList>
    </citation>
    <scope>NUCLEOTIDE SEQUENCE</scope>
</reference>
<sequence>MSVDLSAMRKLFEFGALKAAIVAPAPMEDGAWMIMVERADGQRDPMTIARSSRIKGYKSLEAAAADARRVGFGEVRVQLA</sequence>
<protein>
    <recommendedName>
        <fullName evidence="2">Plasmid replication protein RepB</fullName>
    </recommendedName>
</protein>
<dbReference type="EMBL" id="LAZR01000331">
    <property type="protein sequence ID" value="KKN74127.1"/>
    <property type="molecule type" value="Genomic_DNA"/>
</dbReference>